<proteinExistence type="inferred from homology"/>
<dbReference type="OrthoDB" id="426718at2759"/>
<dbReference type="PANTHER" id="PTHR45856">
    <property type="entry name" value="ALPHA/BETA-HYDROLASES SUPERFAMILY PROTEIN"/>
    <property type="match status" value="1"/>
</dbReference>
<protein>
    <recommendedName>
        <fullName evidence="7">Fungal lipase-type domain-containing protein</fullName>
    </recommendedName>
</protein>
<accession>A0A0C3L105</accession>
<evidence type="ECO:0000313" key="8">
    <source>
        <dbReference type="EMBL" id="KIO27368.1"/>
    </source>
</evidence>
<reference evidence="9" key="2">
    <citation type="submission" date="2015-01" db="EMBL/GenBank/DDBJ databases">
        <title>Evolutionary Origins and Diversification of the Mycorrhizal Mutualists.</title>
        <authorList>
            <consortium name="DOE Joint Genome Institute"/>
            <consortium name="Mycorrhizal Genomics Consortium"/>
            <person name="Kohler A."/>
            <person name="Kuo A."/>
            <person name="Nagy L.G."/>
            <person name="Floudas D."/>
            <person name="Copeland A."/>
            <person name="Barry K.W."/>
            <person name="Cichocki N."/>
            <person name="Veneault-Fourrey C."/>
            <person name="LaButti K."/>
            <person name="Lindquist E.A."/>
            <person name="Lipzen A."/>
            <person name="Lundell T."/>
            <person name="Morin E."/>
            <person name="Murat C."/>
            <person name="Riley R."/>
            <person name="Ohm R."/>
            <person name="Sun H."/>
            <person name="Tunlid A."/>
            <person name="Henrissat B."/>
            <person name="Grigoriev I.V."/>
            <person name="Hibbett D.S."/>
            <person name="Martin F."/>
        </authorList>
    </citation>
    <scope>NUCLEOTIDE SEQUENCE [LARGE SCALE GENOMIC DNA]</scope>
    <source>
        <strain evidence="9">MUT 4182</strain>
    </source>
</reference>
<dbReference type="InterPro" id="IPR002921">
    <property type="entry name" value="Fungal_lipase-type"/>
</dbReference>
<feature type="region of interest" description="Disordered" evidence="5">
    <location>
        <begin position="43"/>
        <end position="74"/>
    </location>
</feature>
<dbReference type="CDD" id="cd00519">
    <property type="entry name" value="Lipase_3"/>
    <property type="match status" value="1"/>
</dbReference>
<dbReference type="HOGENOM" id="CLU_026591_1_0_1"/>
<evidence type="ECO:0000256" key="2">
    <source>
        <dbReference type="ARBA" id="ARBA00043996"/>
    </source>
</evidence>
<keyword evidence="6" id="KW-0472">Membrane</keyword>
<evidence type="ECO:0000256" key="3">
    <source>
        <dbReference type="ARBA" id="ARBA00047591"/>
    </source>
</evidence>
<dbReference type="GO" id="GO:0006629">
    <property type="term" value="P:lipid metabolic process"/>
    <property type="evidence" value="ECO:0007669"/>
    <property type="project" value="InterPro"/>
</dbReference>
<evidence type="ECO:0000256" key="5">
    <source>
        <dbReference type="SAM" id="MobiDB-lite"/>
    </source>
</evidence>
<comment type="similarity">
    <text evidence="2">Belongs to the AB hydrolase superfamily. Lipase family. Class 3 subfamily.</text>
</comment>
<evidence type="ECO:0000256" key="4">
    <source>
        <dbReference type="ARBA" id="ARBA00048461"/>
    </source>
</evidence>
<organism evidence="8 9">
    <name type="scientific">Tulasnella calospora MUT 4182</name>
    <dbReference type="NCBI Taxonomy" id="1051891"/>
    <lineage>
        <taxon>Eukaryota</taxon>
        <taxon>Fungi</taxon>
        <taxon>Dikarya</taxon>
        <taxon>Basidiomycota</taxon>
        <taxon>Agaricomycotina</taxon>
        <taxon>Agaricomycetes</taxon>
        <taxon>Cantharellales</taxon>
        <taxon>Tulasnellaceae</taxon>
        <taxon>Tulasnella</taxon>
    </lineage>
</organism>
<dbReference type="AlphaFoldDB" id="A0A0C3L105"/>
<feature type="compositionally biased region" description="Polar residues" evidence="5">
    <location>
        <begin position="63"/>
        <end position="72"/>
    </location>
</feature>
<feature type="domain" description="Fungal lipase-type" evidence="7">
    <location>
        <begin position="363"/>
        <end position="524"/>
    </location>
</feature>
<feature type="transmembrane region" description="Helical" evidence="6">
    <location>
        <begin position="110"/>
        <end position="128"/>
    </location>
</feature>
<evidence type="ECO:0000256" key="1">
    <source>
        <dbReference type="ARBA" id="ARBA00023157"/>
    </source>
</evidence>
<dbReference type="STRING" id="1051891.A0A0C3L105"/>
<dbReference type="PANTHER" id="PTHR45856:SF24">
    <property type="entry name" value="FUNGAL LIPASE-LIKE DOMAIN-CONTAINING PROTEIN"/>
    <property type="match status" value="1"/>
</dbReference>
<feature type="transmembrane region" description="Helical" evidence="6">
    <location>
        <begin position="149"/>
        <end position="168"/>
    </location>
</feature>
<evidence type="ECO:0000313" key="9">
    <source>
        <dbReference type="Proteomes" id="UP000054248"/>
    </source>
</evidence>
<dbReference type="InterPro" id="IPR029058">
    <property type="entry name" value="AB_hydrolase_fold"/>
</dbReference>
<keyword evidence="6" id="KW-1133">Transmembrane helix</keyword>
<comment type="catalytic activity">
    <reaction evidence="3">
        <text>a diacylglycerol + H2O = a monoacylglycerol + a fatty acid + H(+)</text>
        <dbReference type="Rhea" id="RHEA:32731"/>
        <dbReference type="ChEBI" id="CHEBI:15377"/>
        <dbReference type="ChEBI" id="CHEBI:15378"/>
        <dbReference type="ChEBI" id="CHEBI:17408"/>
        <dbReference type="ChEBI" id="CHEBI:18035"/>
        <dbReference type="ChEBI" id="CHEBI:28868"/>
    </reaction>
</comment>
<sequence length="641" mass="71592">MTAHQRQYYSKRIFPNLLSSHIYFPKRLPSSLSFPFPLSSTPVPPTMDASASSNSPPQPNGSTKQPTSQQVDDTTERIRAQLRQLRLDDMASLAQQRQIEFGSPVLDEQITWISLSISNLVYFFGYLLTTWGGMAKNLFSANLDLWDRFSMVVFALGASVVLLVIYVWCLISTNPILVWIYRFTLGRGSGGLGLVNSMNPHLFKNLTPAQADAAKEKLSAPPDPSEYEARKFSLDIAKMLLQVSSLMYERSNEDTVKAIKHIQNQIAKVDTLTTKVGPLPLYNLTPPFRDAVDQPGALFGTLVGSKNKSSIADDVVSFERGSRNKIDDWAAEHGIQYEPVSELASLSQAYASVFWDPTSNWIVVAFKGTDPRSFEEWTTDFTASFDYAHNDIPGFNMVHRGFKERIFPSTIGSGQRKPWTSISGAIKTVSEGLSQLQAPGTKINVWFTGHSLGTALATLAYSKALVSREDLPDNVILRDAYLFATPITVDMSTRYHFDDKMFVKDSDVPRTMWRVTNRDDFVATGLPAFGDDDKYAFDENNLFGFSHLGIEIFMKSGPHASGVKGNRVKTYGNFEVHITSKFSQEEVVAQRKLAEKHKLTLLKIYSALQLIPLVGRLAAHATVNYYDQLDQIALLPCVDRE</sequence>
<dbReference type="EMBL" id="KN823010">
    <property type="protein sequence ID" value="KIO27368.1"/>
    <property type="molecule type" value="Genomic_DNA"/>
</dbReference>
<dbReference type="Proteomes" id="UP000054248">
    <property type="component" value="Unassembled WGS sequence"/>
</dbReference>
<evidence type="ECO:0000259" key="7">
    <source>
        <dbReference type="Pfam" id="PF01764"/>
    </source>
</evidence>
<gene>
    <name evidence="8" type="ORF">M407DRAFT_191699</name>
</gene>
<reference evidence="8 9" key="1">
    <citation type="submission" date="2014-04" db="EMBL/GenBank/DDBJ databases">
        <authorList>
            <consortium name="DOE Joint Genome Institute"/>
            <person name="Kuo A."/>
            <person name="Girlanda M."/>
            <person name="Perotto S."/>
            <person name="Kohler A."/>
            <person name="Nagy L.G."/>
            <person name="Floudas D."/>
            <person name="Copeland A."/>
            <person name="Barry K.W."/>
            <person name="Cichocki N."/>
            <person name="Veneault-Fourrey C."/>
            <person name="LaButti K."/>
            <person name="Lindquist E.A."/>
            <person name="Lipzen A."/>
            <person name="Lundell T."/>
            <person name="Morin E."/>
            <person name="Murat C."/>
            <person name="Sun H."/>
            <person name="Tunlid A."/>
            <person name="Henrissat B."/>
            <person name="Grigoriev I.V."/>
            <person name="Hibbett D.S."/>
            <person name="Martin F."/>
            <person name="Nordberg H.P."/>
            <person name="Cantor M.N."/>
            <person name="Hua S.X."/>
        </authorList>
    </citation>
    <scope>NUCLEOTIDE SEQUENCE [LARGE SCALE GENOMIC DNA]</scope>
    <source>
        <strain evidence="8 9">MUT 4182</strain>
    </source>
</reference>
<keyword evidence="1" id="KW-1015">Disulfide bond</keyword>
<evidence type="ECO:0000256" key="6">
    <source>
        <dbReference type="SAM" id="Phobius"/>
    </source>
</evidence>
<keyword evidence="6" id="KW-0812">Transmembrane</keyword>
<comment type="catalytic activity">
    <reaction evidence="4">
        <text>a monoacylglycerol + H2O = glycerol + a fatty acid + H(+)</text>
        <dbReference type="Rhea" id="RHEA:15245"/>
        <dbReference type="ChEBI" id="CHEBI:15377"/>
        <dbReference type="ChEBI" id="CHEBI:15378"/>
        <dbReference type="ChEBI" id="CHEBI:17408"/>
        <dbReference type="ChEBI" id="CHEBI:17754"/>
        <dbReference type="ChEBI" id="CHEBI:28868"/>
    </reaction>
</comment>
<dbReference type="InterPro" id="IPR051218">
    <property type="entry name" value="Sec_MonoDiacylglyc_Lipase"/>
</dbReference>
<name>A0A0C3L105_9AGAM</name>
<dbReference type="Gene3D" id="3.40.50.1820">
    <property type="entry name" value="alpha/beta hydrolase"/>
    <property type="match status" value="1"/>
</dbReference>
<dbReference type="SUPFAM" id="SSF53474">
    <property type="entry name" value="alpha/beta-Hydrolases"/>
    <property type="match status" value="1"/>
</dbReference>
<keyword evidence="9" id="KW-1185">Reference proteome</keyword>
<dbReference type="Pfam" id="PF01764">
    <property type="entry name" value="Lipase_3"/>
    <property type="match status" value="1"/>
</dbReference>